<dbReference type="AlphaFoldDB" id="A0A409WS79"/>
<organism evidence="1 2">
    <name type="scientific">Gymnopilus dilepis</name>
    <dbReference type="NCBI Taxonomy" id="231916"/>
    <lineage>
        <taxon>Eukaryota</taxon>
        <taxon>Fungi</taxon>
        <taxon>Dikarya</taxon>
        <taxon>Basidiomycota</taxon>
        <taxon>Agaricomycotina</taxon>
        <taxon>Agaricomycetes</taxon>
        <taxon>Agaricomycetidae</taxon>
        <taxon>Agaricales</taxon>
        <taxon>Agaricineae</taxon>
        <taxon>Hymenogastraceae</taxon>
        <taxon>Gymnopilus</taxon>
    </lineage>
</organism>
<evidence type="ECO:0000313" key="1">
    <source>
        <dbReference type="EMBL" id="PPQ81347.1"/>
    </source>
</evidence>
<accession>A0A409WS79</accession>
<evidence type="ECO:0000313" key="2">
    <source>
        <dbReference type="Proteomes" id="UP000284706"/>
    </source>
</evidence>
<sequence>MKGLPHDFCGSKCAAATILITYEGWRLLYMTFGHDEAEQELELAGRILLRAEEQESLNDMTWYACLSFDGSIYLCSSLTR</sequence>
<reference evidence="1 2" key="1">
    <citation type="journal article" date="2018" name="Evol. Lett.">
        <title>Horizontal gene cluster transfer increased hallucinogenic mushroom diversity.</title>
        <authorList>
            <person name="Reynolds H.T."/>
            <person name="Vijayakumar V."/>
            <person name="Gluck-Thaler E."/>
            <person name="Korotkin H.B."/>
            <person name="Matheny P.B."/>
            <person name="Slot J.C."/>
        </authorList>
    </citation>
    <scope>NUCLEOTIDE SEQUENCE [LARGE SCALE GENOMIC DNA]</scope>
    <source>
        <strain evidence="1 2">SRW20</strain>
    </source>
</reference>
<comment type="caution">
    <text evidence="1">The sequence shown here is derived from an EMBL/GenBank/DDBJ whole genome shotgun (WGS) entry which is preliminary data.</text>
</comment>
<gene>
    <name evidence="1" type="ORF">CVT26_014431</name>
</gene>
<protein>
    <submittedName>
        <fullName evidence="1">Uncharacterized protein</fullName>
    </submittedName>
</protein>
<dbReference type="InParanoid" id="A0A409WS79"/>
<name>A0A409WS79_9AGAR</name>
<dbReference type="Proteomes" id="UP000284706">
    <property type="component" value="Unassembled WGS sequence"/>
</dbReference>
<dbReference type="EMBL" id="NHYE01004880">
    <property type="protein sequence ID" value="PPQ81347.1"/>
    <property type="molecule type" value="Genomic_DNA"/>
</dbReference>
<proteinExistence type="predicted"/>
<keyword evidence="2" id="KW-1185">Reference proteome</keyword>